<evidence type="ECO:0000256" key="1">
    <source>
        <dbReference type="SAM" id="Coils"/>
    </source>
</evidence>
<evidence type="ECO:0000313" key="2">
    <source>
        <dbReference type="EMBL" id="KKK94228.1"/>
    </source>
</evidence>
<dbReference type="EMBL" id="LAZR01047435">
    <property type="protein sequence ID" value="KKK94228.1"/>
    <property type="molecule type" value="Genomic_DNA"/>
</dbReference>
<protein>
    <submittedName>
        <fullName evidence="2">Uncharacterized protein</fullName>
    </submittedName>
</protein>
<comment type="caution">
    <text evidence="2">The sequence shown here is derived from an EMBL/GenBank/DDBJ whole genome shotgun (WGS) entry which is preliminary data.</text>
</comment>
<reference evidence="2" key="1">
    <citation type="journal article" date="2015" name="Nature">
        <title>Complex archaea that bridge the gap between prokaryotes and eukaryotes.</title>
        <authorList>
            <person name="Spang A."/>
            <person name="Saw J.H."/>
            <person name="Jorgensen S.L."/>
            <person name="Zaremba-Niedzwiedzka K."/>
            <person name="Martijn J."/>
            <person name="Lind A.E."/>
            <person name="van Eijk R."/>
            <person name="Schleper C."/>
            <person name="Guy L."/>
            <person name="Ettema T.J."/>
        </authorList>
    </citation>
    <scope>NUCLEOTIDE SEQUENCE</scope>
</reference>
<dbReference type="AlphaFoldDB" id="A0A0F8ZK77"/>
<feature type="non-terminal residue" evidence="2">
    <location>
        <position position="270"/>
    </location>
</feature>
<gene>
    <name evidence="2" type="ORF">LCGC14_2684980</name>
</gene>
<keyword evidence="1" id="KW-0175">Coiled coil</keyword>
<name>A0A0F8ZK77_9ZZZZ</name>
<sequence>MTEPLTKTREKHLRHGNIYWKEGDAEDVARCLATIDALRDELKAARACDSDALMTAERDAAVSKLLDVQQDCIDARKHWRACEDGWNGAIKQAEDFQVERDIAISEATNWADVAQTAQAEVTRLSNYETSYNNLRLIVNDQYNEIGTLEHERNEARQERDEAKQGAAELYSQVARLADERNEARTERDYARVEQGQEHERFQELLEEYTARMVEVRQERSDLLVSRQDVQDELSRAKAANARLQDGYDGLKCQYDEEHDELSRVKVDLMD</sequence>
<organism evidence="2">
    <name type="scientific">marine sediment metagenome</name>
    <dbReference type="NCBI Taxonomy" id="412755"/>
    <lineage>
        <taxon>unclassified sequences</taxon>
        <taxon>metagenomes</taxon>
        <taxon>ecological metagenomes</taxon>
    </lineage>
</organism>
<accession>A0A0F8ZK77</accession>
<feature type="coiled-coil region" evidence="1">
    <location>
        <begin position="138"/>
        <end position="246"/>
    </location>
</feature>
<proteinExistence type="predicted"/>